<gene>
    <name evidence="8" type="ORF">SAMN04488554_1843</name>
</gene>
<dbReference type="PROSITE" id="PS50893">
    <property type="entry name" value="ABC_TRANSPORTER_2"/>
    <property type="match status" value="1"/>
</dbReference>
<reference evidence="9" key="1">
    <citation type="submission" date="2016-10" db="EMBL/GenBank/DDBJ databases">
        <authorList>
            <person name="Varghese N."/>
            <person name="Submissions S."/>
        </authorList>
    </citation>
    <scope>NUCLEOTIDE SEQUENCE [LARGE SCALE GENOMIC DNA]</scope>
    <source>
        <strain evidence="9">DSM 21368</strain>
    </source>
</reference>
<dbReference type="SMART" id="SM00382">
    <property type="entry name" value="AAA"/>
    <property type="match status" value="1"/>
</dbReference>
<dbReference type="GO" id="GO:0016887">
    <property type="term" value="F:ATP hydrolysis activity"/>
    <property type="evidence" value="ECO:0007669"/>
    <property type="project" value="InterPro"/>
</dbReference>
<dbReference type="InterPro" id="IPR050763">
    <property type="entry name" value="ABC_transporter_ATP-binding"/>
</dbReference>
<comment type="subcellular location">
    <subcellularLocation>
        <location evidence="1">Cell membrane</location>
        <topology evidence="1">Peripheral membrane protein</topology>
    </subcellularLocation>
</comment>
<accession>A0A1H5H3D6</accession>
<dbReference type="PROSITE" id="PS00211">
    <property type="entry name" value="ABC_TRANSPORTER_1"/>
    <property type="match status" value="1"/>
</dbReference>
<evidence type="ECO:0000313" key="9">
    <source>
        <dbReference type="Proteomes" id="UP000199220"/>
    </source>
</evidence>
<evidence type="ECO:0000256" key="2">
    <source>
        <dbReference type="ARBA" id="ARBA00005417"/>
    </source>
</evidence>
<dbReference type="PANTHER" id="PTHR42711">
    <property type="entry name" value="ABC TRANSPORTER ATP-BINDING PROTEIN"/>
    <property type="match status" value="1"/>
</dbReference>
<evidence type="ECO:0000256" key="4">
    <source>
        <dbReference type="ARBA" id="ARBA00022741"/>
    </source>
</evidence>
<evidence type="ECO:0000256" key="1">
    <source>
        <dbReference type="ARBA" id="ARBA00004202"/>
    </source>
</evidence>
<evidence type="ECO:0000313" key="8">
    <source>
        <dbReference type="EMBL" id="SEE22487.1"/>
    </source>
</evidence>
<dbReference type="Gene3D" id="3.40.50.300">
    <property type="entry name" value="P-loop containing nucleotide triphosphate hydrolases"/>
    <property type="match status" value="1"/>
</dbReference>
<dbReference type="RefSeq" id="WP_089772641.1">
    <property type="nucleotide sequence ID" value="NZ_FNTX01000001.1"/>
</dbReference>
<dbReference type="InterPro" id="IPR027417">
    <property type="entry name" value="P-loop_NTPase"/>
</dbReference>
<dbReference type="SUPFAM" id="SSF52540">
    <property type="entry name" value="P-loop containing nucleoside triphosphate hydrolases"/>
    <property type="match status" value="1"/>
</dbReference>
<name>A0A1H5H3D6_9MICO</name>
<keyword evidence="3" id="KW-0813">Transport</keyword>
<evidence type="ECO:0000256" key="3">
    <source>
        <dbReference type="ARBA" id="ARBA00022448"/>
    </source>
</evidence>
<dbReference type="GO" id="GO:0005886">
    <property type="term" value="C:plasma membrane"/>
    <property type="evidence" value="ECO:0007669"/>
    <property type="project" value="UniProtKB-SubCell"/>
</dbReference>
<dbReference type="Pfam" id="PF00005">
    <property type="entry name" value="ABC_tran"/>
    <property type="match status" value="1"/>
</dbReference>
<sequence>MTARLQAMRVRRVFAGGAGVHGVDLTVAAGEIHALVGLNGAGKSTLMRVLLGMLRPDAGGVHLLGCAVADAGSQVWREVGHLVEHPLTYGELTGRENLVLAARLHGIARGEAEATVEQVLTELGLERYAGVRARRLSLGNRQRVGIAAAMVHEPRVIVLDEPSNSLDPAGVILLRESLRRRAAEGAGILVSSHHLDEVARIADRITVLNAGRAIGTLDPSGTDLERSFFALVLADDERRPVTEGAT</sequence>
<evidence type="ECO:0000259" key="7">
    <source>
        <dbReference type="PROSITE" id="PS50893"/>
    </source>
</evidence>
<dbReference type="OrthoDB" id="9804819at2"/>
<dbReference type="EMBL" id="FNTX01000001">
    <property type="protein sequence ID" value="SEE22487.1"/>
    <property type="molecule type" value="Genomic_DNA"/>
</dbReference>
<keyword evidence="9" id="KW-1185">Reference proteome</keyword>
<evidence type="ECO:0000256" key="5">
    <source>
        <dbReference type="ARBA" id="ARBA00022840"/>
    </source>
</evidence>
<comment type="similarity">
    <text evidence="2">Belongs to the ABC transporter superfamily.</text>
</comment>
<evidence type="ECO:0000256" key="6">
    <source>
        <dbReference type="ARBA" id="ARBA00023251"/>
    </source>
</evidence>
<feature type="domain" description="ABC transporter" evidence="7">
    <location>
        <begin position="5"/>
        <end position="235"/>
    </location>
</feature>
<proteinExistence type="inferred from homology"/>
<dbReference type="Proteomes" id="UP000199220">
    <property type="component" value="Unassembled WGS sequence"/>
</dbReference>
<organism evidence="8 9">
    <name type="scientific">Ruania alba</name>
    <dbReference type="NCBI Taxonomy" id="648782"/>
    <lineage>
        <taxon>Bacteria</taxon>
        <taxon>Bacillati</taxon>
        <taxon>Actinomycetota</taxon>
        <taxon>Actinomycetes</taxon>
        <taxon>Micrococcales</taxon>
        <taxon>Ruaniaceae</taxon>
        <taxon>Ruania</taxon>
    </lineage>
</organism>
<dbReference type="InterPro" id="IPR003439">
    <property type="entry name" value="ABC_transporter-like_ATP-bd"/>
</dbReference>
<dbReference type="STRING" id="648782.SAMN04488554_1843"/>
<keyword evidence="4" id="KW-0547">Nucleotide-binding</keyword>
<dbReference type="InterPro" id="IPR017871">
    <property type="entry name" value="ABC_transporter-like_CS"/>
</dbReference>
<dbReference type="AlphaFoldDB" id="A0A1H5H3D6"/>
<keyword evidence="5 8" id="KW-0067">ATP-binding</keyword>
<dbReference type="PANTHER" id="PTHR42711:SF5">
    <property type="entry name" value="ABC TRANSPORTER ATP-BINDING PROTEIN NATA"/>
    <property type="match status" value="1"/>
</dbReference>
<dbReference type="InterPro" id="IPR003593">
    <property type="entry name" value="AAA+_ATPase"/>
</dbReference>
<dbReference type="GO" id="GO:0005524">
    <property type="term" value="F:ATP binding"/>
    <property type="evidence" value="ECO:0007669"/>
    <property type="project" value="UniProtKB-KW"/>
</dbReference>
<dbReference type="GO" id="GO:0046677">
    <property type="term" value="P:response to antibiotic"/>
    <property type="evidence" value="ECO:0007669"/>
    <property type="project" value="UniProtKB-KW"/>
</dbReference>
<keyword evidence="6" id="KW-0046">Antibiotic resistance</keyword>
<protein>
    <submittedName>
        <fullName evidence="8">ABC-2 type transport system ATP-binding protein</fullName>
    </submittedName>
</protein>